<evidence type="ECO:0000256" key="10">
    <source>
        <dbReference type="SAM" id="Phobius"/>
    </source>
</evidence>
<dbReference type="OrthoDB" id="415460at2759"/>
<evidence type="ECO:0000256" key="2">
    <source>
        <dbReference type="ARBA" id="ARBA00022448"/>
    </source>
</evidence>
<dbReference type="InParanoid" id="A0A1Z5KE77"/>
<feature type="transmembrane region" description="Helical" evidence="10">
    <location>
        <begin position="634"/>
        <end position="655"/>
    </location>
</feature>
<keyword evidence="4 10" id="KW-1133">Transmembrane helix</keyword>
<keyword evidence="5 8" id="KW-0406">Ion transport</keyword>
<evidence type="ECO:0000256" key="5">
    <source>
        <dbReference type="ARBA" id="ARBA00023065"/>
    </source>
</evidence>
<organism evidence="12 13">
    <name type="scientific">Fistulifera solaris</name>
    <name type="common">Oleaginous diatom</name>
    <dbReference type="NCBI Taxonomy" id="1519565"/>
    <lineage>
        <taxon>Eukaryota</taxon>
        <taxon>Sar</taxon>
        <taxon>Stramenopiles</taxon>
        <taxon>Ochrophyta</taxon>
        <taxon>Bacillariophyta</taxon>
        <taxon>Bacillariophyceae</taxon>
        <taxon>Bacillariophycidae</taxon>
        <taxon>Naviculales</taxon>
        <taxon>Naviculaceae</taxon>
        <taxon>Fistulifera</taxon>
    </lineage>
</organism>
<keyword evidence="7 8" id="KW-0407">Ion channel</keyword>
<dbReference type="PANTHER" id="PTHR11003">
    <property type="entry name" value="POTASSIUM CHANNEL, SUBFAMILY K"/>
    <property type="match status" value="1"/>
</dbReference>
<evidence type="ECO:0000313" key="13">
    <source>
        <dbReference type="Proteomes" id="UP000198406"/>
    </source>
</evidence>
<feature type="compositionally biased region" description="Polar residues" evidence="9">
    <location>
        <begin position="1"/>
        <end position="24"/>
    </location>
</feature>
<dbReference type="AlphaFoldDB" id="A0A1Z5KE77"/>
<feature type="transmembrane region" description="Helical" evidence="10">
    <location>
        <begin position="928"/>
        <end position="946"/>
    </location>
</feature>
<dbReference type="EMBL" id="BDSP01000210">
    <property type="protein sequence ID" value="GAX24527.1"/>
    <property type="molecule type" value="Genomic_DNA"/>
</dbReference>
<dbReference type="GO" id="GO:0005886">
    <property type="term" value="C:plasma membrane"/>
    <property type="evidence" value="ECO:0007669"/>
    <property type="project" value="TreeGrafter"/>
</dbReference>
<feature type="domain" description="Potassium channel" evidence="11">
    <location>
        <begin position="583"/>
        <end position="649"/>
    </location>
</feature>
<evidence type="ECO:0000256" key="3">
    <source>
        <dbReference type="ARBA" id="ARBA00022692"/>
    </source>
</evidence>
<gene>
    <name evidence="12" type="ORF">FisN_18Lh081</name>
</gene>
<feature type="transmembrane region" description="Helical" evidence="10">
    <location>
        <begin position="981"/>
        <end position="1004"/>
    </location>
</feature>
<comment type="similarity">
    <text evidence="8">Belongs to the two pore domain potassium channel (TC 1.A.1.8) family.</text>
</comment>
<evidence type="ECO:0000256" key="8">
    <source>
        <dbReference type="RuleBase" id="RU003857"/>
    </source>
</evidence>
<dbReference type="GO" id="GO:0030322">
    <property type="term" value="P:stabilization of membrane potential"/>
    <property type="evidence" value="ECO:0007669"/>
    <property type="project" value="TreeGrafter"/>
</dbReference>
<dbReference type="GO" id="GO:0022841">
    <property type="term" value="F:potassium ion leak channel activity"/>
    <property type="evidence" value="ECO:0007669"/>
    <property type="project" value="TreeGrafter"/>
</dbReference>
<feature type="compositionally biased region" description="Basic and acidic residues" evidence="9">
    <location>
        <begin position="288"/>
        <end position="302"/>
    </location>
</feature>
<comment type="caution">
    <text evidence="12">The sequence shown here is derived from an EMBL/GenBank/DDBJ whole genome shotgun (WGS) entry which is preliminary data.</text>
</comment>
<evidence type="ECO:0000256" key="1">
    <source>
        <dbReference type="ARBA" id="ARBA00004141"/>
    </source>
</evidence>
<dbReference type="Gene3D" id="1.10.287.70">
    <property type="match status" value="2"/>
</dbReference>
<feature type="compositionally biased region" description="Polar residues" evidence="9">
    <location>
        <begin position="850"/>
        <end position="869"/>
    </location>
</feature>
<feature type="compositionally biased region" description="Basic and acidic residues" evidence="9">
    <location>
        <begin position="189"/>
        <end position="198"/>
    </location>
</feature>
<keyword evidence="3 8" id="KW-0812">Transmembrane</keyword>
<keyword evidence="13" id="KW-1185">Reference proteome</keyword>
<comment type="subcellular location">
    <subcellularLocation>
        <location evidence="1">Membrane</location>
        <topology evidence="1">Multi-pass membrane protein</topology>
    </subcellularLocation>
</comment>
<dbReference type="GO" id="GO:0015271">
    <property type="term" value="F:outward rectifier potassium channel activity"/>
    <property type="evidence" value="ECO:0007669"/>
    <property type="project" value="TreeGrafter"/>
</dbReference>
<keyword evidence="2 8" id="KW-0813">Transport</keyword>
<feature type="compositionally biased region" description="Polar residues" evidence="9">
    <location>
        <begin position="104"/>
        <end position="113"/>
    </location>
</feature>
<feature type="region of interest" description="Disordered" evidence="9">
    <location>
        <begin position="345"/>
        <end position="416"/>
    </location>
</feature>
<feature type="compositionally biased region" description="Acidic residues" evidence="9">
    <location>
        <begin position="350"/>
        <end position="359"/>
    </location>
</feature>
<feature type="compositionally biased region" description="Polar residues" evidence="9">
    <location>
        <begin position="740"/>
        <end position="752"/>
    </location>
</feature>
<feature type="compositionally biased region" description="Basic residues" evidence="9">
    <location>
        <begin position="223"/>
        <end position="234"/>
    </location>
</feature>
<feature type="compositionally biased region" description="Basic and acidic residues" evidence="9">
    <location>
        <begin position="378"/>
        <end position="389"/>
    </location>
</feature>
<evidence type="ECO:0000259" key="11">
    <source>
        <dbReference type="Pfam" id="PF07885"/>
    </source>
</evidence>
<dbReference type="Pfam" id="PF07885">
    <property type="entry name" value="Ion_trans_2"/>
    <property type="match status" value="2"/>
</dbReference>
<dbReference type="PANTHER" id="PTHR11003:SF291">
    <property type="entry name" value="IP11374P"/>
    <property type="match status" value="1"/>
</dbReference>
<accession>A0A1Z5KE77</accession>
<evidence type="ECO:0000256" key="9">
    <source>
        <dbReference type="SAM" id="MobiDB-lite"/>
    </source>
</evidence>
<evidence type="ECO:0000256" key="7">
    <source>
        <dbReference type="ARBA" id="ARBA00023303"/>
    </source>
</evidence>
<feature type="compositionally biased region" description="Polar residues" evidence="9">
    <location>
        <begin position="235"/>
        <end position="257"/>
    </location>
</feature>
<dbReference type="Proteomes" id="UP000198406">
    <property type="component" value="Unassembled WGS sequence"/>
</dbReference>
<feature type="region of interest" description="Disordered" evidence="9">
    <location>
        <begin position="1106"/>
        <end position="1180"/>
    </location>
</feature>
<feature type="region of interest" description="Disordered" evidence="9">
    <location>
        <begin position="1"/>
        <end position="113"/>
    </location>
</feature>
<sequence length="1180" mass="131752">MSAQQQQQLSSNKKGSLSAKQQQNDQDDEDFRLSDDGEATTNGFPVPVLQLGKGDNNQHFMSEPSASEDADDSDRIRITRPPRPRFLSDDDEHLAHPLPLYPTSPGNTSISSWDSPAMAKRKVLLQWPVPVRRNRIDRLSRYDGRHLARDSEAYPSVSPHAHDSGDSDEDLRQSQSKGGSHSSSAGDTPLKRSDSSLTEEDRRLFLQDTDSIFRFLQSSYSPKSRHHHHHHHRTTSVPQIRQLQGPTSGNDSLNMTFSDSDEPHESSSSVPLLNTSCNNPRPNKRRKDSSDAHNSADDEKTIQRPPRVRGIARPIHRRTRSGDGAAAKLVRHGIVDWKGMEQDRIPMPDVVDDEDDDEEKGLLGRRLQRNVRQPPEAPFRKERSKEGYHQRKVGPFVPTRSDESPAQPPPPKRNDSKKAWLMQMATLDVSNSSVDPVILTDKDRDLTSSNHARTQKLVHGMRRDHPKPMANSNFVSTARPNRFNQLDNRQWDRVENPNAEGKSGFQRVVQHFNETSPFANFGKAVPKTPRASFRPPFLSAEHDPDKVPTFVCPRCGTRQREFFSVADAPEMMRGPASYLAAYFTIYVIASLFIFGLEEGWDPLDCIYFAVVTLTTAGLGDNVPTSDANKIICSIFIFFGVSCIGLLLGSYIAGILDERARIDRKSKLADSCPNCARLRTIKDVVNQSFGLQHTNMHGHHHYQTERASTDGHKHNQPAVQMVRRENQPPRHGQYSREATKRSSPSHSTGSPALSNAGAECHTPSPVSKGEGRKSFGVTCPDNLPNVDQPSPPFAQIQTQNSRDELLGSPVTRQILGRQKHTRHYSFDLNEDRLGSAQSNSRSRRKGDESSKTPNSESVPLRSFNRSSSRYGSVESEYATSDAHYSGSESDDEGLDDASTSSDSSLEEVFDENLTKLKTAKYVFLTLRQALVNSMTIIAAGSLGFYFIEKWSMIDSWYFTTVFLTTVGYGDIVPITKGGKLFATVYILVAGTILLNNMSAISLIPLELRKRRLERAVLMQFGDQLDDAALRELATGPVIQRLRLAGNTPLDECTREMFSLAMLVRMGKVNEEEILHTFAAFKRLDVVNEGVLNSRSIIAGMVQKRRNVASRSKSMPVAPCSDADDDDDDDEEEEGIPPAPLHLPDNDGPLNQRSYSYSPYTRNTVPTWSTGTRTHVSGYHSD</sequence>
<feature type="region of interest" description="Disordered" evidence="9">
    <location>
        <begin position="220"/>
        <end position="327"/>
    </location>
</feature>
<feature type="transmembrane region" description="Helical" evidence="10">
    <location>
        <begin position="603"/>
        <end position="622"/>
    </location>
</feature>
<feature type="transmembrane region" description="Helical" evidence="10">
    <location>
        <begin position="576"/>
        <end position="596"/>
    </location>
</feature>
<dbReference type="InterPro" id="IPR013099">
    <property type="entry name" value="K_chnl_dom"/>
</dbReference>
<feature type="region of interest" description="Disordered" evidence="9">
    <location>
        <begin position="720"/>
        <end position="900"/>
    </location>
</feature>
<feature type="compositionally biased region" description="Polar residues" evidence="9">
    <location>
        <begin position="270"/>
        <end position="281"/>
    </location>
</feature>
<proteinExistence type="inferred from homology"/>
<feature type="compositionally biased region" description="Low complexity" evidence="9">
    <location>
        <begin position="173"/>
        <end position="184"/>
    </location>
</feature>
<feature type="region of interest" description="Disordered" evidence="9">
    <location>
        <begin position="150"/>
        <end position="198"/>
    </location>
</feature>
<feature type="domain" description="Potassium channel" evidence="11">
    <location>
        <begin position="935"/>
        <end position="991"/>
    </location>
</feature>
<reference evidence="12 13" key="1">
    <citation type="journal article" date="2015" name="Plant Cell">
        <title>Oil accumulation by the oleaginous diatom Fistulifera solaris as revealed by the genome and transcriptome.</title>
        <authorList>
            <person name="Tanaka T."/>
            <person name="Maeda Y."/>
            <person name="Veluchamy A."/>
            <person name="Tanaka M."/>
            <person name="Abida H."/>
            <person name="Marechal E."/>
            <person name="Bowler C."/>
            <person name="Muto M."/>
            <person name="Sunaga Y."/>
            <person name="Tanaka M."/>
            <person name="Yoshino T."/>
            <person name="Taniguchi T."/>
            <person name="Fukuda Y."/>
            <person name="Nemoto M."/>
            <person name="Matsumoto M."/>
            <person name="Wong P.S."/>
            <person name="Aburatani S."/>
            <person name="Fujibuchi W."/>
        </authorList>
    </citation>
    <scope>NUCLEOTIDE SEQUENCE [LARGE SCALE GENOMIC DNA]</scope>
    <source>
        <strain evidence="12 13">JPCC DA0580</strain>
    </source>
</reference>
<dbReference type="SUPFAM" id="SSF81324">
    <property type="entry name" value="Voltage-gated potassium channels"/>
    <property type="match status" value="2"/>
</dbReference>
<feature type="compositionally biased region" description="Polar residues" evidence="9">
    <location>
        <begin position="1147"/>
        <end position="1173"/>
    </location>
</feature>
<dbReference type="InterPro" id="IPR003280">
    <property type="entry name" value="2pore_dom_K_chnl"/>
</dbReference>
<protein>
    <recommendedName>
        <fullName evidence="11">Potassium channel domain-containing protein</fullName>
    </recommendedName>
</protein>
<feature type="compositionally biased region" description="Acidic residues" evidence="9">
    <location>
        <begin position="1120"/>
        <end position="1133"/>
    </location>
</feature>
<dbReference type="PRINTS" id="PR01333">
    <property type="entry name" value="2POREKCHANEL"/>
</dbReference>
<evidence type="ECO:0000256" key="4">
    <source>
        <dbReference type="ARBA" id="ARBA00022989"/>
    </source>
</evidence>
<keyword evidence="6 10" id="KW-0472">Membrane</keyword>
<evidence type="ECO:0000313" key="12">
    <source>
        <dbReference type="EMBL" id="GAX24527.1"/>
    </source>
</evidence>
<evidence type="ECO:0000256" key="6">
    <source>
        <dbReference type="ARBA" id="ARBA00023136"/>
    </source>
</evidence>
<name>A0A1Z5KE77_FISSO</name>